<dbReference type="AlphaFoldDB" id="A0A098B1V6"/>
<name>A0A098B1V6_DESHA</name>
<dbReference type="PANTHER" id="PTHR48090">
    <property type="entry name" value="UNDECAPRENYL-PHOSPHATE 4-DEOXY-4-FORMAMIDO-L-ARABINOSE TRANSFERASE-RELATED"/>
    <property type="match status" value="1"/>
</dbReference>
<dbReference type="Gene3D" id="3.90.550.10">
    <property type="entry name" value="Spore Coat Polysaccharide Biosynthesis Protein SpsA, Chain A"/>
    <property type="match status" value="1"/>
</dbReference>
<dbReference type="RefSeq" id="WP_208925701.1">
    <property type="nucleotide sequence ID" value="NZ_LK996017.1"/>
</dbReference>
<dbReference type="InterPro" id="IPR001173">
    <property type="entry name" value="Glyco_trans_2-like"/>
</dbReference>
<evidence type="ECO:0000259" key="1">
    <source>
        <dbReference type="Pfam" id="PF00535"/>
    </source>
</evidence>
<accession>A0A098B1V6</accession>
<dbReference type="PATRIC" id="fig|49338.4.peg.2649"/>
<feature type="domain" description="Glycosyltransferase 2-like" evidence="1">
    <location>
        <begin position="4"/>
        <end position="183"/>
    </location>
</feature>
<dbReference type="CDD" id="cd04179">
    <property type="entry name" value="DPM_DPG-synthase_like"/>
    <property type="match status" value="1"/>
</dbReference>
<protein>
    <submittedName>
        <fullName evidence="2">Glycosyl transferase 2 protein</fullName>
    </submittedName>
</protein>
<dbReference type="EMBL" id="LK996017">
    <property type="protein sequence ID" value="CDX02352.1"/>
    <property type="molecule type" value="Genomic_DNA"/>
</dbReference>
<sequence length="263" mass="29384">MLFVVLPAYNEEAGLQPLLDDISKACQGIPLQIIVVNDASTDHTLEIARDYALSNPAVQVLSHTRNKGLGGSLMTGFKHVFAQRRMLGEQSGEWIGHDDVILTMDADNTHPAERIPLMAELIQQGADLVVASRYAPGGKQYGLNPLRQVLSWGAGQVMTVFFPVEGLRDYSCGYRAYRASVLESAYIIYGKELIESRSFAGMVELLVKVANYCGEIREIPFDLHYEKKQGKSKMKILATIMGYFALILRLKKEKWGWVEWVGE</sequence>
<dbReference type="SUPFAM" id="SSF53448">
    <property type="entry name" value="Nucleotide-diphospho-sugar transferases"/>
    <property type="match status" value="1"/>
</dbReference>
<dbReference type="GO" id="GO:0016740">
    <property type="term" value="F:transferase activity"/>
    <property type="evidence" value="ECO:0007669"/>
    <property type="project" value="UniProtKB-KW"/>
</dbReference>
<dbReference type="Pfam" id="PF00535">
    <property type="entry name" value="Glycos_transf_2"/>
    <property type="match status" value="1"/>
</dbReference>
<proteinExistence type="predicted"/>
<organism evidence="2">
    <name type="scientific">Desulfitobacterium hafniense</name>
    <name type="common">Desulfitobacterium frappieri</name>
    <dbReference type="NCBI Taxonomy" id="49338"/>
    <lineage>
        <taxon>Bacteria</taxon>
        <taxon>Bacillati</taxon>
        <taxon>Bacillota</taxon>
        <taxon>Clostridia</taxon>
        <taxon>Eubacteriales</taxon>
        <taxon>Desulfitobacteriaceae</taxon>
        <taxon>Desulfitobacterium</taxon>
    </lineage>
</organism>
<dbReference type="InterPro" id="IPR029044">
    <property type="entry name" value="Nucleotide-diphossugar_trans"/>
</dbReference>
<dbReference type="InterPro" id="IPR050256">
    <property type="entry name" value="Glycosyltransferase_2"/>
</dbReference>
<reference evidence="2" key="1">
    <citation type="submission" date="2014-07" db="EMBL/GenBank/DDBJ databases">
        <authorList>
            <person name="Hornung V.Bastian."/>
        </authorList>
    </citation>
    <scope>NUCLEOTIDE SEQUENCE</scope>
    <source>
        <strain evidence="2">PCE-S</strain>
    </source>
</reference>
<keyword evidence="2" id="KW-0808">Transferase</keyword>
<evidence type="ECO:0000313" key="2">
    <source>
        <dbReference type="EMBL" id="CDX02352.1"/>
    </source>
</evidence>
<gene>
    <name evidence="2" type="ORF">DPCES_2465</name>
</gene>